<evidence type="ECO:0000256" key="2">
    <source>
        <dbReference type="ARBA" id="ARBA00022771"/>
    </source>
</evidence>
<dbReference type="Gene3D" id="1.20.120.910">
    <property type="entry name" value="DksA, coiled-coil domain"/>
    <property type="match status" value="1"/>
</dbReference>
<evidence type="ECO:0000256" key="3">
    <source>
        <dbReference type="ARBA" id="ARBA00022833"/>
    </source>
</evidence>
<evidence type="ECO:0000313" key="6">
    <source>
        <dbReference type="EMBL" id="OUR97014.1"/>
    </source>
</evidence>
<dbReference type="Proteomes" id="UP000196531">
    <property type="component" value="Unassembled WGS sequence"/>
</dbReference>
<reference evidence="7" key="1">
    <citation type="journal article" date="2017" name="Proc. Natl. Acad. Sci. U.S.A.">
        <title>Simulation of Deepwater Horizon oil plume reveals substrate specialization within a complex community of hydrocarbon-degraders.</title>
        <authorList>
            <person name="Hu P."/>
            <person name="Dubinsky E.A."/>
            <person name="Probst A.J."/>
            <person name="Wang J."/>
            <person name="Sieber C.M.K."/>
            <person name="Tom L.M."/>
            <person name="Gardinali P."/>
            <person name="Banfield J.F."/>
            <person name="Atlas R.M."/>
            <person name="Andersen G.L."/>
        </authorList>
    </citation>
    <scope>NUCLEOTIDE SEQUENCE [LARGE SCALE GENOMIC DNA]</scope>
</reference>
<dbReference type="SUPFAM" id="SSF109635">
    <property type="entry name" value="DnaK suppressor protein DksA, alpha-hairpin domain"/>
    <property type="match status" value="1"/>
</dbReference>
<dbReference type="PROSITE" id="PS51128">
    <property type="entry name" value="ZF_DKSA_2"/>
    <property type="match status" value="1"/>
</dbReference>
<evidence type="ECO:0000259" key="5">
    <source>
        <dbReference type="Pfam" id="PF01258"/>
    </source>
</evidence>
<keyword evidence="1" id="KW-0479">Metal-binding</keyword>
<dbReference type="InterPro" id="IPR000962">
    <property type="entry name" value="Znf_DskA_TraR"/>
</dbReference>
<evidence type="ECO:0000256" key="1">
    <source>
        <dbReference type="ARBA" id="ARBA00022723"/>
    </source>
</evidence>
<dbReference type="PANTHER" id="PTHR33823">
    <property type="entry name" value="RNA POLYMERASE-BINDING TRANSCRIPTION FACTOR DKSA-RELATED"/>
    <property type="match status" value="1"/>
</dbReference>
<dbReference type="SUPFAM" id="SSF57716">
    <property type="entry name" value="Glucocorticoid receptor-like (DNA-binding domain)"/>
    <property type="match status" value="1"/>
</dbReference>
<keyword evidence="2" id="KW-0863">Zinc-finger</keyword>
<proteinExistence type="predicted"/>
<accession>A0A1Y5F8A2</accession>
<keyword evidence="3" id="KW-0862">Zinc</keyword>
<evidence type="ECO:0000256" key="4">
    <source>
        <dbReference type="PROSITE-ProRule" id="PRU00510"/>
    </source>
</evidence>
<feature type="domain" description="Zinc finger DksA/TraR C4-type" evidence="5">
    <location>
        <begin position="77"/>
        <end position="112"/>
    </location>
</feature>
<comment type="caution">
    <text evidence="6">The sequence shown here is derived from an EMBL/GenBank/DDBJ whole genome shotgun (WGS) entry which is preliminary data.</text>
</comment>
<evidence type="ECO:0000313" key="7">
    <source>
        <dbReference type="Proteomes" id="UP000196531"/>
    </source>
</evidence>
<dbReference type="GO" id="GO:0008270">
    <property type="term" value="F:zinc ion binding"/>
    <property type="evidence" value="ECO:0007669"/>
    <property type="project" value="UniProtKB-KW"/>
</dbReference>
<dbReference type="InterPro" id="IPR037187">
    <property type="entry name" value="DnaK_N"/>
</dbReference>
<organism evidence="6 7">
    <name type="scientific">Halobacteriovorax marinus</name>
    <dbReference type="NCBI Taxonomy" id="97084"/>
    <lineage>
        <taxon>Bacteria</taxon>
        <taxon>Pseudomonadati</taxon>
        <taxon>Bdellovibrionota</taxon>
        <taxon>Bacteriovoracia</taxon>
        <taxon>Bacteriovoracales</taxon>
        <taxon>Halobacteriovoraceae</taxon>
        <taxon>Halobacteriovorax</taxon>
    </lineage>
</organism>
<dbReference type="AlphaFoldDB" id="A0A1Y5F8A2"/>
<dbReference type="EMBL" id="MAAO01000006">
    <property type="protein sequence ID" value="OUR97014.1"/>
    <property type="molecule type" value="Genomic_DNA"/>
</dbReference>
<gene>
    <name evidence="6" type="ORF">A9Q84_11820</name>
</gene>
<sequence>MDSKTLDQFKNLFIEIKRNSALETLGREMDETLSLAAGDEIDLSTRDRENQLIRKLQGRQSFYLKKVDHALEKIAKGTFGECIDCGADISESRLMARPTATLCICCKEDQERGEGHLLYEKKSHTHGKEILNGNVNPSLVAINAGDDNVVSLKKTNGLNGNGLSQTFG</sequence>
<feature type="zinc finger region" description="dksA C4-type" evidence="4">
    <location>
        <begin position="82"/>
        <end position="106"/>
    </location>
</feature>
<protein>
    <recommendedName>
        <fullName evidence="5">Zinc finger DksA/TraR C4-type domain-containing protein</fullName>
    </recommendedName>
</protein>
<name>A0A1Y5F8A2_9BACT</name>
<dbReference type="PANTHER" id="PTHR33823:SF2">
    <property type="entry name" value="RNA POLYMERASE-BINDING TRANSCRIPTION FACTOR DKSA"/>
    <property type="match status" value="1"/>
</dbReference>
<dbReference type="Pfam" id="PF01258">
    <property type="entry name" value="zf-dskA_traR"/>
    <property type="match status" value="1"/>
</dbReference>